<organism evidence="2 3">
    <name type="scientific">Chitinibacter fontanus</name>
    <dbReference type="NCBI Taxonomy" id="1737446"/>
    <lineage>
        <taxon>Bacteria</taxon>
        <taxon>Pseudomonadati</taxon>
        <taxon>Pseudomonadota</taxon>
        <taxon>Betaproteobacteria</taxon>
        <taxon>Neisseriales</taxon>
        <taxon>Chitinibacteraceae</taxon>
        <taxon>Chitinibacter</taxon>
    </lineage>
</organism>
<dbReference type="NCBIfam" id="TIGR03696">
    <property type="entry name" value="Rhs_assc_core"/>
    <property type="match status" value="1"/>
</dbReference>
<name>A0A7D5ZJ78_9NEIS</name>
<dbReference type="Gene3D" id="2.180.10.10">
    <property type="entry name" value="RHS repeat-associated core"/>
    <property type="match status" value="1"/>
</dbReference>
<dbReference type="PANTHER" id="PTHR32305">
    <property type="match status" value="1"/>
</dbReference>
<proteinExistence type="predicted"/>
<evidence type="ECO:0000259" key="1">
    <source>
        <dbReference type="Pfam" id="PF03527"/>
    </source>
</evidence>
<dbReference type="InterPro" id="IPR001826">
    <property type="entry name" value="RHS"/>
</dbReference>
<dbReference type="EMBL" id="CP058952">
    <property type="protein sequence ID" value="QLI83208.1"/>
    <property type="molecule type" value="Genomic_DNA"/>
</dbReference>
<dbReference type="AlphaFoldDB" id="A0A7D5ZJ78"/>
<feature type="domain" description="RHS protein conserved region" evidence="1">
    <location>
        <begin position="36"/>
        <end position="68"/>
    </location>
</feature>
<protein>
    <submittedName>
        <fullName evidence="2">RHS domain-containing protein</fullName>
    </submittedName>
</protein>
<sequence>MALEQTAEQTRHYLFEAGSFVPLAQVVEKDGGSNTAYYYVDHLGTPQLFTGADGEVAWSAEYKAWGAAKAVNSQAANSAGIDNPIRFQGQYFDAESGLHYNRHRYYDPEIGRFISSDPIGLLGGLNTHAYAPNPVEWIDPLGLVKKKPSVYAKKDGEGATPAEIQASKLGGGNRKGQQDCREKLLNQNTTGVYRCWRCGHTSTNPDDMHLGHKNVPTAKGGNLADLNVELEDAACNLSAGSSGYVKEGISCVERGSCGAPYGR</sequence>
<evidence type="ECO:0000313" key="2">
    <source>
        <dbReference type="EMBL" id="QLI83208.1"/>
    </source>
</evidence>
<reference evidence="2 3" key="1">
    <citation type="journal article" date="2016" name="Int. J. Syst. Evol. Microbiol.">
        <title>Chitinibacter fontanus sp. nov., isolated from a spring.</title>
        <authorList>
            <person name="Sheu S.Y."/>
            <person name="Li Y.S."/>
            <person name="Young C.C."/>
            <person name="Chen W.M."/>
        </authorList>
    </citation>
    <scope>NUCLEOTIDE SEQUENCE [LARGE SCALE GENOMIC DNA]</scope>
    <source>
        <strain evidence="2 3">STM-7</strain>
    </source>
</reference>
<evidence type="ECO:0000313" key="3">
    <source>
        <dbReference type="Proteomes" id="UP000510822"/>
    </source>
</evidence>
<dbReference type="KEGG" id="cfon:HZU75_06950"/>
<gene>
    <name evidence="2" type="ORF">HZU75_06950</name>
</gene>
<dbReference type="InterPro" id="IPR050708">
    <property type="entry name" value="T6SS_VgrG/RHS"/>
</dbReference>
<dbReference type="Proteomes" id="UP000510822">
    <property type="component" value="Chromosome"/>
</dbReference>
<keyword evidence="3" id="KW-1185">Reference proteome</keyword>
<dbReference type="Pfam" id="PF03527">
    <property type="entry name" value="RHS"/>
    <property type="match status" value="1"/>
</dbReference>
<dbReference type="PANTHER" id="PTHR32305:SF15">
    <property type="entry name" value="PROTEIN RHSA-RELATED"/>
    <property type="match status" value="1"/>
</dbReference>
<dbReference type="InterPro" id="IPR022385">
    <property type="entry name" value="Rhs_assc_core"/>
</dbReference>
<accession>A0A7D5ZJ78</accession>